<evidence type="ECO:0000313" key="3">
    <source>
        <dbReference type="Proteomes" id="UP000008068"/>
    </source>
</evidence>
<keyword evidence="3" id="KW-1185">Reference proteome</keyword>
<dbReference type="HOGENOM" id="CLU_1099321_0_0_1"/>
<dbReference type="OMA" id="CKTEIVH"/>
<dbReference type="EMBL" id="GL379902">
    <property type="protein sequence ID" value="EGT33111.1"/>
    <property type="molecule type" value="Genomic_DNA"/>
</dbReference>
<feature type="coiled-coil region" evidence="1">
    <location>
        <begin position="16"/>
        <end position="57"/>
    </location>
</feature>
<evidence type="ECO:0000256" key="1">
    <source>
        <dbReference type="SAM" id="Coils"/>
    </source>
</evidence>
<reference evidence="3" key="1">
    <citation type="submission" date="2011-07" db="EMBL/GenBank/DDBJ databases">
        <authorList>
            <consortium name="Caenorhabditis brenneri Sequencing and Analysis Consortium"/>
            <person name="Wilson R.K."/>
        </authorList>
    </citation>
    <scope>NUCLEOTIDE SEQUENCE [LARGE SCALE GENOMIC DNA]</scope>
    <source>
        <strain evidence="3">PB2801</strain>
    </source>
</reference>
<dbReference type="Proteomes" id="UP000008068">
    <property type="component" value="Unassembled WGS sequence"/>
</dbReference>
<name>G0NKV6_CAEBE</name>
<accession>G0NKV6</accession>
<organism evidence="3">
    <name type="scientific">Caenorhabditis brenneri</name>
    <name type="common">Nematode worm</name>
    <dbReference type="NCBI Taxonomy" id="135651"/>
    <lineage>
        <taxon>Eukaryota</taxon>
        <taxon>Metazoa</taxon>
        <taxon>Ecdysozoa</taxon>
        <taxon>Nematoda</taxon>
        <taxon>Chromadorea</taxon>
        <taxon>Rhabditida</taxon>
        <taxon>Rhabditina</taxon>
        <taxon>Rhabditomorpha</taxon>
        <taxon>Rhabditoidea</taxon>
        <taxon>Rhabditidae</taxon>
        <taxon>Peloderinae</taxon>
        <taxon>Caenorhabditis</taxon>
    </lineage>
</organism>
<keyword evidence="1" id="KW-0175">Coiled coil</keyword>
<gene>
    <name evidence="2" type="ORF">CAEBREN_22889</name>
</gene>
<proteinExistence type="predicted"/>
<dbReference type="InParanoid" id="G0NKV6"/>
<dbReference type="OrthoDB" id="5908798at2759"/>
<evidence type="ECO:0000313" key="2">
    <source>
        <dbReference type="EMBL" id="EGT33111.1"/>
    </source>
</evidence>
<sequence>MDLTYPEPTYIDEMVNEQMKKRIEELEAEREQLMETVDSLSKIVKQEKTEKEELRKKLYNREFVTATKIGNLYGRTEKSRRYQGVVVTAPIPYESPKKGANNDIKSYNWVYSNELGFVRSLNKSSIKMEMPHSVALRAVKAEQKRFHCKTEIVHGKIEFTIFFEFDSIILYSDDVVYLEDKFLNRIHLKTKLIGELFRLTGTSKIKGKIGIRARIMLKANFLEKFNNRPNDAIFEIVQILKVELEGGKVVNSR</sequence>
<dbReference type="eggNOG" id="ENOG502TK7I">
    <property type="taxonomic scope" value="Eukaryota"/>
</dbReference>
<dbReference type="AlphaFoldDB" id="G0NKV6"/>
<protein>
    <submittedName>
        <fullName evidence="2">Uncharacterized protein</fullName>
    </submittedName>
</protein>